<dbReference type="OrthoDB" id="9794429at2"/>
<dbReference type="CDD" id="cd00756">
    <property type="entry name" value="MoaE"/>
    <property type="match status" value="1"/>
</dbReference>
<dbReference type="GO" id="GO:0006777">
    <property type="term" value="P:Mo-molybdopterin cofactor biosynthetic process"/>
    <property type="evidence" value="ECO:0007669"/>
    <property type="project" value="InterPro"/>
</dbReference>
<accession>A0A3E0W4L1</accession>
<proteinExistence type="predicted"/>
<evidence type="ECO:0000313" key="2">
    <source>
        <dbReference type="Proteomes" id="UP000256541"/>
    </source>
</evidence>
<dbReference type="InterPro" id="IPR036563">
    <property type="entry name" value="MoaE_sf"/>
</dbReference>
<dbReference type="AlphaFoldDB" id="A0A3E0W4L1"/>
<comment type="caution">
    <text evidence="1">The sequence shown here is derived from an EMBL/GenBank/DDBJ whole genome shotgun (WGS) entry which is preliminary data.</text>
</comment>
<organism evidence="1 2">
    <name type="scientific">Subtercola boreus</name>
    <dbReference type="NCBI Taxonomy" id="120213"/>
    <lineage>
        <taxon>Bacteria</taxon>
        <taxon>Bacillati</taxon>
        <taxon>Actinomycetota</taxon>
        <taxon>Actinomycetes</taxon>
        <taxon>Micrococcales</taxon>
        <taxon>Microbacteriaceae</taxon>
        <taxon>Subtercola</taxon>
    </lineage>
</organism>
<sequence>MVSEQAISVEWCVDNVTTSSDGAVVTFSGIVRDHDDGRGVSRLSYSGHPSAPEVMRQVADDVAAAHPGTRLAVAHRVGDLDIGDVALACAVSAAHRGAAFAACAALVDEVKARVPIWKEQFFTDGSAEWVGSIG</sequence>
<name>A0A3E0W4L1_9MICO</name>
<dbReference type="EMBL" id="NBXB01000015">
    <property type="protein sequence ID" value="RFA16077.1"/>
    <property type="molecule type" value="Genomic_DNA"/>
</dbReference>
<reference evidence="1 2" key="1">
    <citation type="submission" date="2017-04" db="EMBL/GenBank/DDBJ databases">
        <title>Comparative genome analysis of Subtercola boreus.</title>
        <authorList>
            <person name="Cho Y.-J."/>
            <person name="Cho A."/>
            <person name="Kim O.-S."/>
            <person name="Lee J.-I."/>
        </authorList>
    </citation>
    <scope>NUCLEOTIDE SEQUENCE [LARGE SCALE GENOMIC DNA]</scope>
    <source>
        <strain evidence="1 2">P27479</strain>
    </source>
</reference>
<gene>
    <name evidence="1" type="ORF">B7R22_04650</name>
</gene>
<dbReference type="SUPFAM" id="SSF54690">
    <property type="entry name" value="Molybdopterin synthase subunit MoaE"/>
    <property type="match status" value="1"/>
</dbReference>
<dbReference type="Gene3D" id="3.90.1170.40">
    <property type="entry name" value="Molybdopterin biosynthesis MoaE subunit"/>
    <property type="match status" value="1"/>
</dbReference>
<dbReference type="PANTHER" id="PTHR23404">
    <property type="entry name" value="MOLYBDOPTERIN SYNTHASE RELATED"/>
    <property type="match status" value="1"/>
</dbReference>
<dbReference type="InterPro" id="IPR003448">
    <property type="entry name" value="Mopterin_biosynth_MoaE"/>
</dbReference>
<protein>
    <submittedName>
        <fullName evidence="1">Molybdenum cofactor biosynthesis protein MoaE</fullName>
    </submittedName>
</protein>
<dbReference type="Pfam" id="PF02391">
    <property type="entry name" value="MoaE"/>
    <property type="match status" value="1"/>
</dbReference>
<dbReference type="Proteomes" id="UP000256541">
    <property type="component" value="Unassembled WGS sequence"/>
</dbReference>
<dbReference type="RefSeq" id="WP_116410685.1">
    <property type="nucleotide sequence ID" value="NZ_NBXB01000015.1"/>
</dbReference>
<evidence type="ECO:0000313" key="1">
    <source>
        <dbReference type="EMBL" id="RFA16077.1"/>
    </source>
</evidence>